<proteinExistence type="predicted"/>
<feature type="coiled-coil region" evidence="1">
    <location>
        <begin position="263"/>
        <end position="350"/>
    </location>
</feature>
<dbReference type="PANTHER" id="PTHR23159:SF31">
    <property type="entry name" value="CENTROSOME-ASSOCIATED PROTEIN CEP250 ISOFORM X1"/>
    <property type="match status" value="1"/>
</dbReference>
<dbReference type="GeneID" id="25414348"/>
<dbReference type="RefSeq" id="XP_013422668.1">
    <property type="nucleotide sequence ID" value="XM_013567214.1"/>
</dbReference>
<feature type="chain" id="PRO_5001701878" evidence="2">
    <location>
        <begin position="17"/>
        <end position="2125"/>
    </location>
</feature>
<dbReference type="Proteomes" id="UP000027730">
    <property type="component" value="Unassembled WGS sequence"/>
</dbReference>
<evidence type="ECO:0000313" key="3">
    <source>
        <dbReference type="EMBL" id="KEQ68486.1"/>
    </source>
</evidence>
<protein>
    <submittedName>
        <fullName evidence="3">Uncharacterized protein</fullName>
    </submittedName>
</protein>
<dbReference type="PANTHER" id="PTHR23159">
    <property type="entry name" value="CENTROSOMAL PROTEIN 2"/>
    <property type="match status" value="1"/>
</dbReference>
<organism evidence="3 4">
    <name type="scientific">Aureobasidium namibiae CBS 147.97</name>
    <dbReference type="NCBI Taxonomy" id="1043004"/>
    <lineage>
        <taxon>Eukaryota</taxon>
        <taxon>Fungi</taxon>
        <taxon>Dikarya</taxon>
        <taxon>Ascomycota</taxon>
        <taxon>Pezizomycotina</taxon>
        <taxon>Dothideomycetes</taxon>
        <taxon>Dothideomycetidae</taxon>
        <taxon>Dothideales</taxon>
        <taxon>Saccotheciaceae</taxon>
        <taxon>Aureobasidium</taxon>
    </lineage>
</organism>
<feature type="signal peptide" evidence="2">
    <location>
        <begin position="1"/>
        <end position="16"/>
    </location>
</feature>
<evidence type="ECO:0000256" key="2">
    <source>
        <dbReference type="SAM" id="SignalP"/>
    </source>
</evidence>
<feature type="coiled-coil region" evidence="1">
    <location>
        <begin position="1798"/>
        <end position="1857"/>
    </location>
</feature>
<keyword evidence="4" id="KW-1185">Reference proteome</keyword>
<accession>A0A074X1H2</accession>
<sequence length="2125" mass="236001">MGTCLLAWSLPSCCLFELFQLLSVHDQSLPREDSESPDSIAAPGLLSFCIFGRMAQQPSKFVSKGQAYSSFQTIAREGYRIDANIAQYHKLTQDIKAKGNLQTPAGLTLQDSERELQAARNTQSYLAGEAVRISDQNHALDILNNNLVEWLKTATYDQNYNRTTVATNYVSQLVETFASFIKADMKNKHKAISRDDIGKLVKALGVAQVQALPTSITPQDDTEALVLQGVSGEFASHNQFTIKEVLSVATEWMSEAAKCGDKVQTLLKRNAEKKEELRILVRNKSELDEEVQRLGAAAAQKDTTITELKAAAEEYRLALQEAHDQHEEVEAVLQRELQEAVAAADKVKKDYDWHIKNVGTTDSRDAALVSEFRKAIRSARVTPPLEVTTPLAYLTHFLDELVESRESSEMYEAMKEEHAECEVNAQRMQDDNDDFQERLDKMTDIATDAQKQNSRHTKSLSRHQKVMSEQTLELIEYDNKAKSDSEKIAGLESENSSINARLQDKLTKIQNLNGIVTSYKSVSYEFRILATVLGLDVSPKPAQITAAVTKLLSKVQQQQSTTSETLKERALAAEAELRVYKELDHPARIATLEEQLEALAKKEKVCSNELTTTKRDLKVSRASGTAQASKIDELSQLKSQDAVKIATLEASIEHCKLDNARLNKQHDKLENKLDSAQRENEALSQTASNLRERQVNVVADVQAKLDKALETSRQLERDLNASEEKARTFCSHYDGFKVSVMGAINYTDEDKSPQQIFAALQDLAKRLGAVRTALKTDHNVDIADHITRNLHTKESVNEEVRQALKPLREHLYISEQEDLSEAIQSLVKEKSDALVLLEEIDLPDDLSDTQSEVTAKINIISDAVKKLQNAIGTYDTTSAYVDEVERLKRSDQLAKAMENALEGVATNACVDKINELKTKHTALQTIYDALNVTTPLTASSLINSLKADGDNMSAVRSTLEVTTNDQALQVITKHKNDSAELQKICVQLLVATDQAVSTVTGKLWPGFQELELIYKALDHSADGTAPALVEDLQKVKTEHTQIINELGSSFQGTAIASIKALNTVKREHERIYKALGLAQGRNAVEFIGTLTEIKTEHDRIYAALGASGQGKAVRLINDLNKIKTEHGTIFATLGASEKDKAIELIVDSKKTKTEHDLICSELDTSGQGKALDAIKSLKTSKTESTQLYQEIKGQKQRICNALELPEDSDATDAVKSLKDVKTEYQQIYKALGAAEGKALKSIDALQQIETKYDQIYHTLNKPITSRSAVTAILVLRDVEDAYDNLRKLISDNDKSSSTEAVIGLRAVSADYSSLTSRLSADNNDGCIAEIDQLKNTKEAFDALAQLLPGRDSQDNQSRIQEITRLQESDEAFASLINALPPHVGAKHVEEAERLRQNDTAFKALAELLPGQNSRDNQLRIDAIKQLQQRSMAFDSLVSALPVHETDNHIGEIERLKSIEEKIVQDSPINNQDPITEVERLKTADDTLGRIRTILTLAPGENPITKINTHNLASATLDAVKAKLGPLQRPVQDEVEGIKVQAATAGADLDKVDQALGLGDGRGRVQVIGELRSGLEGAKLDRDKYKKERDEAQKELLAIGNAMGPASKASTLAGVVTSWKTELGNITAELEPISRRTRVQAIQDIKTELAQTKIDRDTHQNNDRQAQAAITAVNQELDPLDDRTPVQAIQDIKVELAQLKKERATSDQDRQKLESDLYRARRGSENYRRLYKEMSNIKQGLGMGDRTLSEAVRDLSNRLTAAESARDTQLENFDNAQAHIADIEKKLDLTGGRTVLGAIDDLKQALSQATTSQDKLQDEIDVILDQINQPGLSLGQAVQHLQDRIRAFIDEMDGIDEELKKALGLDERVTPELLTAVGHLALPDVSLVSLNLLERLITLRSWADGNNALPYIVTGWQLVTSVTTRWRSCTQVITVLRFLLLSDTEASMQLVQVLFSSPVQCSIKDLTRLVDLLEVHSSSGPSLVDEVHAFVTARMLEFIIRELPRLDHAEPQVSRLIESWTRIYQTAPLTMPRIFEELQESAAVQTMQEATSLRVFYCNVLPGYHLVVDGHALELFEEEDLEVDLILCRISFPEESIPAFTTNLELERVNPMIRLHMRSLWLRGTV</sequence>
<keyword evidence="2" id="KW-0732">Signal</keyword>
<feature type="coiled-coil region" evidence="1">
    <location>
        <begin position="1574"/>
        <end position="1601"/>
    </location>
</feature>
<feature type="coiled-coil region" evidence="1">
    <location>
        <begin position="645"/>
        <end position="725"/>
    </location>
</feature>
<gene>
    <name evidence="3" type="ORF">M436DRAFT_68112</name>
</gene>
<evidence type="ECO:0000256" key="1">
    <source>
        <dbReference type="SAM" id="Coils"/>
    </source>
</evidence>
<name>A0A074X1H2_9PEZI</name>
<dbReference type="HOGENOM" id="CLU_232071_0_0_1"/>
<reference evidence="3 4" key="1">
    <citation type="journal article" date="2014" name="BMC Genomics">
        <title>Genome sequencing of four Aureobasidium pullulans varieties: biotechnological potential, stress tolerance, and description of new species.</title>
        <authorList>
            <person name="Gostin Ar C."/>
            <person name="Ohm R.A."/>
            <person name="Kogej T."/>
            <person name="Sonjak S."/>
            <person name="Turk M."/>
            <person name="Zajc J."/>
            <person name="Zalar P."/>
            <person name="Grube M."/>
            <person name="Sun H."/>
            <person name="Han J."/>
            <person name="Sharma A."/>
            <person name="Chiniquy J."/>
            <person name="Ngan C.Y."/>
            <person name="Lipzen A."/>
            <person name="Barry K."/>
            <person name="Grigoriev I.V."/>
            <person name="Gunde-Cimerman N."/>
        </authorList>
    </citation>
    <scope>NUCLEOTIDE SEQUENCE [LARGE SCALE GENOMIC DNA]</scope>
    <source>
        <strain evidence="3 4">CBS 147.97</strain>
    </source>
</reference>
<evidence type="ECO:0000313" key="4">
    <source>
        <dbReference type="Proteomes" id="UP000027730"/>
    </source>
</evidence>
<dbReference type="EMBL" id="KL584729">
    <property type="protein sequence ID" value="KEQ68486.1"/>
    <property type="molecule type" value="Genomic_DNA"/>
</dbReference>
<feature type="coiled-coil region" evidence="1">
    <location>
        <begin position="411"/>
        <end position="452"/>
    </location>
</feature>
<keyword evidence="1" id="KW-0175">Coiled coil</keyword>
<feature type="coiled-coil region" evidence="1">
    <location>
        <begin position="563"/>
        <end position="609"/>
    </location>
</feature>
<feature type="coiled-coil region" evidence="1">
    <location>
        <begin position="1688"/>
        <end position="1715"/>
    </location>
</feature>